<dbReference type="PANTHER" id="PTHR43711:SF26">
    <property type="entry name" value="SENSOR HISTIDINE KINASE RCSC"/>
    <property type="match status" value="1"/>
</dbReference>
<dbReference type="PROSITE" id="PS50109">
    <property type="entry name" value="HIS_KIN"/>
    <property type="match status" value="1"/>
</dbReference>
<dbReference type="Pfam" id="PF00512">
    <property type="entry name" value="HisKA"/>
    <property type="match status" value="1"/>
</dbReference>
<evidence type="ECO:0000256" key="6">
    <source>
        <dbReference type="ARBA" id="ARBA00023012"/>
    </source>
</evidence>
<dbReference type="InterPro" id="IPR050736">
    <property type="entry name" value="Sensor_HK_Regulatory"/>
</dbReference>
<dbReference type="InterPro" id="IPR000700">
    <property type="entry name" value="PAS-assoc_C"/>
</dbReference>
<feature type="coiled-coil region" evidence="7">
    <location>
        <begin position="314"/>
        <end position="379"/>
    </location>
</feature>
<dbReference type="AlphaFoldDB" id="A0A841H127"/>
<sequence length="745" mass="82020">MSRLLIPRDDLDGEAAALIPGGGETGRIFRQTDWARTPLGPVSGWPQSLRTIASAVLGSAVPNIVLWGPDLVQIYNDGYVPFLGVKHPWGFGIPTRECWPEAWDFNEPIYHRVFAGETVSLVDQPYQLRRAGPDAPPDTVYITISYSPVRGEGGAVGGVFITLFDTTSQVTSRALQAERERLTRDLEIERERLAAVFQHAPSFLAVLRGPDHVFTLANGAYYQLVGHREIIGKPVIEALPEVAGQGFIELLNGVLWTGTPYLGRELPILLARTPGAQPEERYVDFTYLPLVEGEGERVGIIAHGFDVTGQVLARREVERLLAESEESRREMTRTNELLSGQQVELEVITEQLQENAAELEAQTEALADANLRLQASEGRLRGIFDQTPIPLAVMSGPDHVYTIVSPRYTAFGGGRPLLGIPFRQAFPETLEGGLGEILDRVYEAGEPFFASERPVFIDRDGDGVPEEYLFDVGYQPLRDTNGQVYALVSIANDVTHQVRARGELERARAEAEEANRAKSEFLANMSHELRTPLNAIGGYTELMELEIHGPVTTGQRDMLQRVQAAQRHLLTLINDILSYARLEAGRVEFDLEPLSARRVLGSLDALIAPQAASKQIAYQVLECDGELRFMGDEERVRQILVNLVSNAVKFTEAGGRVVLRCDADAEWGYLRVEDNGRGVPAEKLESIFDPFTQVDRRLDQPQGGVGLGLAISRDLALGMGGDLTAESTLGQGSTFTLRLPLVRGD</sequence>
<evidence type="ECO:0000256" key="7">
    <source>
        <dbReference type="SAM" id="Coils"/>
    </source>
</evidence>
<dbReference type="InterPro" id="IPR036890">
    <property type="entry name" value="HATPase_C_sf"/>
</dbReference>
<keyword evidence="7" id="KW-0175">Coiled coil</keyword>
<feature type="domain" description="Histidine kinase" evidence="8">
    <location>
        <begin position="524"/>
        <end position="743"/>
    </location>
</feature>
<evidence type="ECO:0000256" key="3">
    <source>
        <dbReference type="ARBA" id="ARBA00022553"/>
    </source>
</evidence>
<dbReference type="EMBL" id="JACHIA010000010">
    <property type="protein sequence ID" value="MBB6071664.1"/>
    <property type="molecule type" value="Genomic_DNA"/>
</dbReference>
<evidence type="ECO:0000256" key="5">
    <source>
        <dbReference type="ARBA" id="ARBA00022777"/>
    </source>
</evidence>
<dbReference type="SUPFAM" id="SSF55874">
    <property type="entry name" value="ATPase domain of HSP90 chaperone/DNA topoisomerase II/histidine kinase"/>
    <property type="match status" value="1"/>
</dbReference>
<dbReference type="PRINTS" id="PR00344">
    <property type="entry name" value="BCTRLSENSOR"/>
</dbReference>
<name>A0A841H127_9BACT</name>
<dbReference type="InterPro" id="IPR035965">
    <property type="entry name" value="PAS-like_dom_sf"/>
</dbReference>
<evidence type="ECO:0000256" key="2">
    <source>
        <dbReference type="ARBA" id="ARBA00012438"/>
    </source>
</evidence>
<accession>A0A841H127</accession>
<dbReference type="EC" id="2.7.13.3" evidence="2"/>
<comment type="catalytic activity">
    <reaction evidence="1">
        <text>ATP + protein L-histidine = ADP + protein N-phospho-L-histidine.</text>
        <dbReference type="EC" id="2.7.13.3"/>
    </reaction>
</comment>
<feature type="domain" description="PAC" evidence="9">
    <location>
        <begin position="450"/>
        <end position="506"/>
    </location>
</feature>
<comment type="caution">
    <text evidence="10">The sequence shown here is derived from an EMBL/GenBank/DDBJ whole genome shotgun (WGS) entry which is preliminary data.</text>
</comment>
<dbReference type="GO" id="GO:0000155">
    <property type="term" value="F:phosphorelay sensor kinase activity"/>
    <property type="evidence" value="ECO:0007669"/>
    <property type="project" value="InterPro"/>
</dbReference>
<dbReference type="InterPro" id="IPR005467">
    <property type="entry name" value="His_kinase_dom"/>
</dbReference>
<evidence type="ECO:0000259" key="9">
    <source>
        <dbReference type="PROSITE" id="PS50113"/>
    </source>
</evidence>
<dbReference type="RefSeq" id="WP_170032293.1">
    <property type="nucleotide sequence ID" value="NZ_JABDTL010000001.1"/>
</dbReference>
<feature type="coiled-coil region" evidence="7">
    <location>
        <begin position="497"/>
        <end position="524"/>
    </location>
</feature>
<keyword evidence="5 10" id="KW-0418">Kinase</keyword>
<proteinExistence type="predicted"/>
<dbReference type="InterPro" id="IPR003661">
    <property type="entry name" value="HisK_dim/P_dom"/>
</dbReference>
<dbReference type="PROSITE" id="PS50113">
    <property type="entry name" value="PAC"/>
    <property type="match status" value="1"/>
</dbReference>
<dbReference type="Pfam" id="PF02518">
    <property type="entry name" value="HATPase_c"/>
    <property type="match status" value="1"/>
</dbReference>
<evidence type="ECO:0000313" key="11">
    <source>
        <dbReference type="Proteomes" id="UP000582837"/>
    </source>
</evidence>
<keyword evidence="6" id="KW-0902">Two-component regulatory system</keyword>
<keyword evidence="4" id="KW-0808">Transferase</keyword>
<dbReference type="SUPFAM" id="SSF55785">
    <property type="entry name" value="PYP-like sensor domain (PAS domain)"/>
    <property type="match status" value="2"/>
</dbReference>
<dbReference type="CDD" id="cd16922">
    <property type="entry name" value="HATPase_EvgS-ArcB-TorS-like"/>
    <property type="match status" value="1"/>
</dbReference>
<dbReference type="PANTHER" id="PTHR43711">
    <property type="entry name" value="TWO-COMPONENT HISTIDINE KINASE"/>
    <property type="match status" value="1"/>
</dbReference>
<reference evidence="10 11" key="1">
    <citation type="submission" date="2020-08" db="EMBL/GenBank/DDBJ databases">
        <title>Genomic Encyclopedia of Type Strains, Phase IV (KMG-IV): sequencing the most valuable type-strain genomes for metagenomic binning, comparative biology and taxonomic classification.</title>
        <authorList>
            <person name="Goeker M."/>
        </authorList>
    </citation>
    <scope>NUCLEOTIDE SEQUENCE [LARGE SCALE GENOMIC DNA]</scope>
    <source>
        <strain evidence="10 11">DSM 29007</strain>
    </source>
</reference>
<evidence type="ECO:0000313" key="10">
    <source>
        <dbReference type="EMBL" id="MBB6071664.1"/>
    </source>
</evidence>
<gene>
    <name evidence="10" type="ORF">HNQ61_003303</name>
</gene>
<dbReference type="Proteomes" id="UP000582837">
    <property type="component" value="Unassembled WGS sequence"/>
</dbReference>
<keyword evidence="3" id="KW-0597">Phosphoprotein</keyword>
<evidence type="ECO:0000259" key="8">
    <source>
        <dbReference type="PROSITE" id="PS50109"/>
    </source>
</evidence>
<keyword evidence="11" id="KW-1185">Reference proteome</keyword>
<dbReference type="InterPro" id="IPR013656">
    <property type="entry name" value="PAS_4"/>
</dbReference>
<dbReference type="InterPro" id="IPR004358">
    <property type="entry name" value="Sig_transdc_His_kin-like_C"/>
</dbReference>
<dbReference type="InterPro" id="IPR003594">
    <property type="entry name" value="HATPase_dom"/>
</dbReference>
<dbReference type="CDD" id="cd00082">
    <property type="entry name" value="HisKA"/>
    <property type="match status" value="1"/>
</dbReference>
<dbReference type="Gene3D" id="3.30.450.20">
    <property type="entry name" value="PAS domain"/>
    <property type="match status" value="3"/>
</dbReference>
<dbReference type="SUPFAM" id="SSF47384">
    <property type="entry name" value="Homodimeric domain of signal transducing histidine kinase"/>
    <property type="match status" value="1"/>
</dbReference>
<organism evidence="10 11">
    <name type="scientific">Longimicrobium terrae</name>
    <dbReference type="NCBI Taxonomy" id="1639882"/>
    <lineage>
        <taxon>Bacteria</taxon>
        <taxon>Pseudomonadati</taxon>
        <taxon>Gemmatimonadota</taxon>
        <taxon>Longimicrobiia</taxon>
        <taxon>Longimicrobiales</taxon>
        <taxon>Longimicrobiaceae</taxon>
        <taxon>Longimicrobium</taxon>
    </lineage>
</organism>
<dbReference type="InterPro" id="IPR036097">
    <property type="entry name" value="HisK_dim/P_sf"/>
</dbReference>
<dbReference type="Pfam" id="PF08448">
    <property type="entry name" value="PAS_4"/>
    <property type="match status" value="2"/>
</dbReference>
<dbReference type="SMART" id="SM00387">
    <property type="entry name" value="HATPase_c"/>
    <property type="match status" value="1"/>
</dbReference>
<evidence type="ECO:0000256" key="4">
    <source>
        <dbReference type="ARBA" id="ARBA00022679"/>
    </source>
</evidence>
<dbReference type="Gene3D" id="1.10.287.130">
    <property type="match status" value="1"/>
</dbReference>
<evidence type="ECO:0000256" key="1">
    <source>
        <dbReference type="ARBA" id="ARBA00000085"/>
    </source>
</evidence>
<protein>
    <recommendedName>
        <fullName evidence="2">histidine kinase</fullName>
        <ecNumber evidence="2">2.7.13.3</ecNumber>
    </recommendedName>
</protein>
<dbReference type="Gene3D" id="3.30.565.10">
    <property type="entry name" value="Histidine kinase-like ATPase, C-terminal domain"/>
    <property type="match status" value="1"/>
</dbReference>
<dbReference type="SMART" id="SM00388">
    <property type="entry name" value="HisKA"/>
    <property type="match status" value="1"/>
</dbReference>